<feature type="compositionally biased region" description="Basic and acidic residues" evidence="1">
    <location>
        <begin position="13"/>
        <end position="26"/>
    </location>
</feature>
<evidence type="ECO:0000313" key="2">
    <source>
        <dbReference type="EMBL" id="GIH64473.1"/>
    </source>
</evidence>
<evidence type="ECO:0000313" key="3">
    <source>
        <dbReference type="Proteomes" id="UP000660454"/>
    </source>
</evidence>
<sequence>MPGTAAAEADGNSGERRNHDHGRQERTGAALQALAAAFGSAHRARTRWDSVAPTACAQQ</sequence>
<protein>
    <submittedName>
        <fullName evidence="2">Uncharacterized protein</fullName>
    </submittedName>
</protein>
<organism evidence="2 3">
    <name type="scientific">Microbispora siamensis</name>
    <dbReference type="NCBI Taxonomy" id="564413"/>
    <lineage>
        <taxon>Bacteria</taxon>
        <taxon>Bacillati</taxon>
        <taxon>Actinomycetota</taxon>
        <taxon>Actinomycetes</taxon>
        <taxon>Streptosporangiales</taxon>
        <taxon>Streptosporangiaceae</taxon>
        <taxon>Microbispora</taxon>
    </lineage>
</organism>
<name>A0ABQ4GSV5_9ACTN</name>
<proteinExistence type="predicted"/>
<comment type="caution">
    <text evidence="2">The sequence shown here is derived from an EMBL/GenBank/DDBJ whole genome shotgun (WGS) entry which is preliminary data.</text>
</comment>
<reference evidence="2 3" key="1">
    <citation type="submission" date="2021-01" db="EMBL/GenBank/DDBJ databases">
        <title>Whole genome shotgun sequence of Microbispora siamensis NBRC 104113.</title>
        <authorList>
            <person name="Komaki H."/>
            <person name="Tamura T."/>
        </authorList>
    </citation>
    <scope>NUCLEOTIDE SEQUENCE [LARGE SCALE GENOMIC DNA]</scope>
    <source>
        <strain evidence="2 3">NBRC 104113</strain>
    </source>
</reference>
<accession>A0ABQ4GSV5</accession>
<feature type="region of interest" description="Disordered" evidence="1">
    <location>
        <begin position="1"/>
        <end position="29"/>
    </location>
</feature>
<gene>
    <name evidence="2" type="ORF">Msi02_52900</name>
</gene>
<dbReference type="Proteomes" id="UP000660454">
    <property type="component" value="Unassembled WGS sequence"/>
</dbReference>
<dbReference type="EMBL" id="BOOF01000032">
    <property type="protein sequence ID" value="GIH64473.1"/>
    <property type="molecule type" value="Genomic_DNA"/>
</dbReference>
<evidence type="ECO:0000256" key="1">
    <source>
        <dbReference type="SAM" id="MobiDB-lite"/>
    </source>
</evidence>
<keyword evidence="3" id="KW-1185">Reference proteome</keyword>